<protein>
    <submittedName>
        <fullName evidence="6">Uncharacterized protein</fullName>
    </submittedName>
</protein>
<accession>A0A177T6F8</accession>
<proteinExistence type="inferred from homology"/>
<dbReference type="PROSITE" id="PS00141">
    <property type="entry name" value="ASP_PROTEASE"/>
    <property type="match status" value="1"/>
</dbReference>
<dbReference type="CDD" id="cd05471">
    <property type="entry name" value="pepsin_like"/>
    <property type="match status" value="1"/>
</dbReference>
<evidence type="ECO:0000313" key="6">
    <source>
        <dbReference type="EMBL" id="KAE8249089.1"/>
    </source>
</evidence>
<evidence type="ECO:0000256" key="1">
    <source>
        <dbReference type="ARBA" id="ARBA00007447"/>
    </source>
</evidence>
<dbReference type="GO" id="GO:0006508">
    <property type="term" value="P:proteolysis"/>
    <property type="evidence" value="ECO:0007669"/>
    <property type="project" value="UniProtKB-KW"/>
</dbReference>
<dbReference type="Proteomes" id="UP000077521">
    <property type="component" value="Unassembled WGS sequence"/>
</dbReference>
<evidence type="ECO:0000256" key="5">
    <source>
        <dbReference type="RuleBase" id="RU000454"/>
    </source>
</evidence>
<comment type="caution">
    <text evidence="6">The sequence shown here is derived from an EMBL/GenBank/DDBJ whole genome shotgun (WGS) entry which is preliminary data.</text>
</comment>
<dbReference type="InterPro" id="IPR001969">
    <property type="entry name" value="Aspartic_peptidase_AS"/>
</dbReference>
<keyword evidence="5" id="KW-0378">Hydrolase</keyword>
<name>A0A177T6F8_9BASI</name>
<dbReference type="InterPro" id="IPR034164">
    <property type="entry name" value="Pepsin-like_dom"/>
</dbReference>
<feature type="disulfide bond" evidence="4">
    <location>
        <begin position="364"/>
        <end position="402"/>
    </location>
</feature>
<evidence type="ECO:0000256" key="3">
    <source>
        <dbReference type="PIRSR" id="PIRSR601461-1"/>
    </source>
</evidence>
<dbReference type="PRINTS" id="PR00792">
    <property type="entry name" value="PEPSIN"/>
</dbReference>
<reference evidence="6" key="2">
    <citation type="journal article" date="2019" name="IMA Fungus">
        <title>Genome sequencing and comparison of five Tilletia species to identify candidate genes for the detection of regulated species infecting wheat.</title>
        <authorList>
            <person name="Nguyen H.D.T."/>
            <person name="Sultana T."/>
            <person name="Kesanakurti P."/>
            <person name="Hambleton S."/>
        </authorList>
    </citation>
    <scope>NUCLEOTIDE SEQUENCE</scope>
    <source>
        <strain evidence="6">DAOMC 236416</strain>
    </source>
</reference>
<dbReference type="AlphaFoldDB" id="A0A177T6F8"/>
<dbReference type="InterPro" id="IPR021109">
    <property type="entry name" value="Peptidase_aspartic_dom_sf"/>
</dbReference>
<comment type="similarity">
    <text evidence="1 5">Belongs to the peptidase A1 family.</text>
</comment>
<keyword evidence="4" id="KW-1015">Disulfide bond</keyword>
<gene>
    <name evidence="6" type="ORF">A4X13_0g5345</name>
</gene>
<evidence type="ECO:0000256" key="2">
    <source>
        <dbReference type="ARBA" id="ARBA00022750"/>
    </source>
</evidence>
<evidence type="ECO:0000313" key="7">
    <source>
        <dbReference type="Proteomes" id="UP000077521"/>
    </source>
</evidence>
<dbReference type="GO" id="GO:0004190">
    <property type="term" value="F:aspartic-type endopeptidase activity"/>
    <property type="evidence" value="ECO:0007669"/>
    <property type="project" value="UniProtKB-KW"/>
</dbReference>
<dbReference type="InterPro" id="IPR033121">
    <property type="entry name" value="PEPTIDASE_A1"/>
</dbReference>
<organism evidence="6 7">
    <name type="scientific">Tilletia indica</name>
    <dbReference type="NCBI Taxonomy" id="43049"/>
    <lineage>
        <taxon>Eukaryota</taxon>
        <taxon>Fungi</taxon>
        <taxon>Dikarya</taxon>
        <taxon>Basidiomycota</taxon>
        <taxon>Ustilaginomycotina</taxon>
        <taxon>Exobasidiomycetes</taxon>
        <taxon>Tilletiales</taxon>
        <taxon>Tilletiaceae</taxon>
        <taxon>Tilletia</taxon>
    </lineage>
</organism>
<feature type="active site" evidence="3">
    <location>
        <position position="136"/>
    </location>
</feature>
<dbReference type="Pfam" id="PF00026">
    <property type="entry name" value="Asp"/>
    <property type="match status" value="1"/>
</dbReference>
<reference evidence="6" key="1">
    <citation type="submission" date="2016-04" db="EMBL/GenBank/DDBJ databases">
        <authorList>
            <person name="Nguyen H.D."/>
            <person name="Samba Siva P."/>
            <person name="Cullis J."/>
            <person name="Levesque C.A."/>
            <person name="Hambleton S."/>
        </authorList>
    </citation>
    <scope>NUCLEOTIDE SEQUENCE</scope>
    <source>
        <strain evidence="6">DAOMC 236416</strain>
    </source>
</reference>
<dbReference type="Gene3D" id="2.40.70.10">
    <property type="entry name" value="Acid Proteases"/>
    <property type="match status" value="2"/>
</dbReference>
<keyword evidence="7" id="KW-1185">Reference proteome</keyword>
<sequence>MTGSNSTDGRPSQLPTLRTAFLLFLLTASLTPAAPFSHPPTSTDADLFARLNAEAAHLQHKHLSTRRSLGPDPFSPSQLRHSPPLEPITKRKSSGSASIDYPDTIGEVVLYNDGNQRYYTVLSIGTPPQRFPVQVDTGSSDFWLLSRSYNGSSTSSTFTPTGRRFGMNYTDGSSVAGFQGRDLVQMGGEVGVEVAVSVGVEFSRGAAEPPVVGVLGMGWPGLATGKEEPFWMAGGMDAFSLYLTSSPDKDDPAVFGGMLTLGGPDPSLYDGSLHYVPLLKPAIGWTIPVDGLSVGNTSIPLYPSSSSSTSEDHHSSSSSRPIAALVDSGTTLISVPSSLAEAFYNAIPSSRPIPRTRGFYEYPCATELNVGVCLGGRTYSIPGETFARSKRESTGRQIEEWCVGSVFGNGSDDLDFMILGDTFLRSVVTVFDGKRQAIGFGTISPTAPTTGPRFTLSPNATGSLVHLGSSARGNGTSVGVGGGLGPTGAGGRAVVVGKGLMWGMIVVGLGCLGLL</sequence>
<dbReference type="InterPro" id="IPR001461">
    <property type="entry name" value="Aspartic_peptidase_A1"/>
</dbReference>
<dbReference type="PANTHER" id="PTHR47966">
    <property type="entry name" value="BETA-SITE APP-CLEAVING ENZYME, ISOFORM A-RELATED"/>
    <property type="match status" value="1"/>
</dbReference>
<dbReference type="PROSITE" id="PS51767">
    <property type="entry name" value="PEPTIDASE_A1"/>
    <property type="match status" value="1"/>
</dbReference>
<dbReference type="EMBL" id="LWDF02000410">
    <property type="protein sequence ID" value="KAE8249089.1"/>
    <property type="molecule type" value="Genomic_DNA"/>
</dbReference>
<keyword evidence="5" id="KW-0645">Protease</keyword>
<dbReference type="PANTHER" id="PTHR47966:SF51">
    <property type="entry name" value="BETA-SITE APP-CLEAVING ENZYME, ISOFORM A-RELATED"/>
    <property type="match status" value="1"/>
</dbReference>
<keyword evidence="2 5" id="KW-0064">Aspartyl protease</keyword>
<evidence type="ECO:0000256" key="4">
    <source>
        <dbReference type="PIRSR" id="PIRSR601461-2"/>
    </source>
</evidence>
<dbReference type="SUPFAM" id="SSF50630">
    <property type="entry name" value="Acid proteases"/>
    <property type="match status" value="1"/>
</dbReference>
<feature type="active site" evidence="3">
    <location>
        <position position="327"/>
    </location>
</feature>